<dbReference type="Proteomes" id="UP001182304">
    <property type="component" value="Unassembled WGS sequence"/>
</dbReference>
<dbReference type="NCBIfam" id="TIGR00426">
    <property type="entry name" value="competence protein ComEA helix-hairpin-helix repeat region"/>
    <property type="match status" value="1"/>
</dbReference>
<keyword evidence="2" id="KW-0677">Repeat</keyword>
<protein>
    <recommendedName>
        <fullName evidence="3">Uncharacterized protein YbaV</fullName>
    </recommendedName>
</protein>
<dbReference type="GeneID" id="77206586"/>
<dbReference type="OMA" id="EANRDMI"/>
<dbReference type="FunFam" id="1.10.150.280:FF:000001">
    <property type="entry name" value="Competence protein ComEA helix-hairpin-helix repeat region"/>
    <property type="match status" value="1"/>
</dbReference>
<evidence type="ECO:0000256" key="1">
    <source>
        <dbReference type="ARBA" id="ARBA00022729"/>
    </source>
</evidence>
<evidence type="ECO:0000313" key="5">
    <source>
        <dbReference type="EMBL" id="AKO69807.1"/>
    </source>
</evidence>
<dbReference type="Proteomes" id="UP000540079">
    <property type="component" value="Unassembled WGS sequence"/>
</dbReference>
<dbReference type="EMBL" id="KP726887">
    <property type="protein sequence ID" value="AKO69807.1"/>
    <property type="molecule type" value="Genomic_DNA"/>
</dbReference>
<dbReference type="PATRIC" id="fig|747.133.peg.1757"/>
<sequence>MKLKSLLFSVFVFVSLSNSSNVCAESANMTKAKTEHAVVQNIQSKPQDTLNEKVNINTASATDLQQKLLGIGAKKAEAIIQHREKHGPFTDIEQLRDIQGIGQAILEKNKTRLQL</sequence>
<dbReference type="EMBL" id="JANJHC010000025">
    <property type="protein sequence ID" value="MDA5623837.1"/>
    <property type="molecule type" value="Genomic_DNA"/>
</dbReference>
<dbReference type="EMBL" id="JANIEN010000009">
    <property type="protein sequence ID" value="MDT3452795.1"/>
    <property type="molecule type" value="Genomic_DNA"/>
</dbReference>
<dbReference type="InterPro" id="IPR010994">
    <property type="entry name" value="RuvA_2-like"/>
</dbReference>
<feature type="chain" id="PRO_5014515207" description="Uncharacterized protein YbaV" evidence="4">
    <location>
        <begin position="25"/>
        <end position="115"/>
    </location>
</feature>
<gene>
    <name evidence="5" type="primary">pm1665</name>
    <name evidence="8" type="ORF">C2800_09965</name>
    <name evidence="6" type="ORF">NM948_09835</name>
    <name evidence="7" type="ORF">NQF69_08430</name>
</gene>
<proteinExistence type="predicted"/>
<name>A0A0H4JDD1_PASMD</name>
<dbReference type="AlphaFoldDB" id="A0A0H4JDD1"/>
<evidence type="ECO:0000313" key="8">
    <source>
        <dbReference type="EMBL" id="NNI79739.1"/>
    </source>
</evidence>
<keyword evidence="6" id="KW-0238">DNA-binding</keyword>
<evidence type="ECO:0000313" key="6">
    <source>
        <dbReference type="EMBL" id="MDA5623837.1"/>
    </source>
</evidence>
<dbReference type="Proteomes" id="UP001145481">
    <property type="component" value="Unassembled WGS sequence"/>
</dbReference>
<dbReference type="EMBL" id="PPVL01000010">
    <property type="protein sequence ID" value="NNI79739.1"/>
    <property type="molecule type" value="Genomic_DNA"/>
</dbReference>
<dbReference type="InterPro" id="IPR051675">
    <property type="entry name" value="Endo/Exo/Phosphatase_dom_1"/>
</dbReference>
<dbReference type="RefSeq" id="WP_005752194.1">
    <property type="nucleotide sequence ID" value="NZ_AP025519.1"/>
</dbReference>
<dbReference type="Pfam" id="PF12836">
    <property type="entry name" value="HHH_3"/>
    <property type="match status" value="1"/>
</dbReference>
<evidence type="ECO:0000313" key="9">
    <source>
        <dbReference type="Proteomes" id="UP000540079"/>
    </source>
</evidence>
<reference evidence="8 9" key="2">
    <citation type="journal article" date="2018" name="Front. Microbiol.">
        <title>Genetic and Phylogenetic Characteristics of Pasteurella multocida Isolates From Different Host Species.</title>
        <authorList>
            <person name="Peng Z."/>
            <person name="Liang W."/>
            <person name="Wang F."/>
            <person name="Xu Z."/>
            <person name="Xie Z."/>
            <person name="Lian Z."/>
            <person name="Hua L."/>
            <person name="Zhou R."/>
            <person name="Chen H."/>
            <person name="Wu B."/>
        </authorList>
    </citation>
    <scope>NUCLEOTIDE SEQUENCE [LARGE SCALE GENOMIC DNA]</scope>
    <source>
        <strain evidence="8 9">HNA06</strain>
    </source>
</reference>
<evidence type="ECO:0000256" key="2">
    <source>
        <dbReference type="ARBA" id="ARBA00022737"/>
    </source>
</evidence>
<organism evidence="5">
    <name type="scientific">Pasteurella multocida</name>
    <dbReference type="NCBI Taxonomy" id="747"/>
    <lineage>
        <taxon>Bacteria</taxon>
        <taxon>Pseudomonadati</taxon>
        <taxon>Pseudomonadota</taxon>
        <taxon>Gammaproteobacteria</taxon>
        <taxon>Pasteurellales</taxon>
        <taxon>Pasteurellaceae</taxon>
        <taxon>Pasteurella</taxon>
    </lineage>
</organism>
<dbReference type="PANTHER" id="PTHR21180:SF32">
    <property type="entry name" value="ENDONUCLEASE_EXONUCLEASE_PHOSPHATASE FAMILY DOMAIN-CONTAINING PROTEIN 1"/>
    <property type="match status" value="1"/>
</dbReference>
<dbReference type="SUPFAM" id="SSF47781">
    <property type="entry name" value="RuvA domain 2-like"/>
    <property type="match status" value="1"/>
</dbReference>
<dbReference type="InterPro" id="IPR004509">
    <property type="entry name" value="Competence_ComEA_HhH"/>
</dbReference>
<dbReference type="Gene3D" id="1.10.150.280">
    <property type="entry name" value="AF1531-like domain"/>
    <property type="match status" value="1"/>
</dbReference>
<dbReference type="PANTHER" id="PTHR21180">
    <property type="entry name" value="ENDONUCLEASE/EXONUCLEASE/PHOSPHATASE FAMILY DOMAIN-CONTAINING PROTEIN 1"/>
    <property type="match status" value="1"/>
</dbReference>
<reference evidence="6" key="3">
    <citation type="submission" date="2022-07" db="EMBL/GenBank/DDBJ databases">
        <title>Genome-based characterization of novel serogroup A variants of Pasteurella multocida.</title>
        <authorList>
            <person name="Prajapati A."/>
            <person name="Yogisharadhya R."/>
            <person name="Mohanty N."/>
            <person name="Chanda M."/>
            <person name="Mendem S.K."/>
            <person name="Siddaramappa S."/>
            <person name="Shivachandra S.B."/>
        </authorList>
    </citation>
    <scope>NUCLEOTIDE SEQUENCE</scope>
    <source>
        <strain evidence="6">NIVEDIPm19</strain>
    </source>
</reference>
<evidence type="ECO:0000256" key="3">
    <source>
        <dbReference type="ARBA" id="ARBA00070757"/>
    </source>
</evidence>
<feature type="signal peptide" evidence="4">
    <location>
        <begin position="1"/>
        <end position="24"/>
    </location>
</feature>
<dbReference type="GO" id="GO:0015627">
    <property type="term" value="C:type II protein secretion system complex"/>
    <property type="evidence" value="ECO:0007669"/>
    <property type="project" value="TreeGrafter"/>
</dbReference>
<dbReference type="GO" id="GO:0003677">
    <property type="term" value="F:DNA binding"/>
    <property type="evidence" value="ECO:0007669"/>
    <property type="project" value="UniProtKB-KW"/>
</dbReference>
<evidence type="ECO:0000256" key="4">
    <source>
        <dbReference type="SAM" id="SignalP"/>
    </source>
</evidence>
<evidence type="ECO:0000313" key="7">
    <source>
        <dbReference type="EMBL" id="MDT3452795.1"/>
    </source>
</evidence>
<accession>A0A0H4JDD1</accession>
<dbReference type="GO" id="GO:0015628">
    <property type="term" value="P:protein secretion by the type II secretion system"/>
    <property type="evidence" value="ECO:0007669"/>
    <property type="project" value="TreeGrafter"/>
</dbReference>
<reference evidence="5" key="1">
    <citation type="submission" date="2015-01" db="EMBL/GenBank/DDBJ databases">
        <title>Cloning and sequencing of adhesive protein PM1665 gene of Pasteurella multocida P-1059.</title>
        <authorList>
            <person name="Borrathybay E."/>
            <person name="Nazierbieke W."/>
        </authorList>
    </citation>
    <scope>NUCLEOTIDE SEQUENCE</scope>
    <source>
        <strain evidence="5">P-1059</strain>
    </source>
</reference>
<reference evidence="7" key="4">
    <citation type="submission" date="2022-07" db="EMBL/GenBank/DDBJ databases">
        <title>Sequence of Pasteurella multocoda 17BRD-035.</title>
        <authorList>
            <person name="Roy Chowdhury P."/>
            <person name="Alhamami T."/>
            <person name="Trott D.J."/>
            <person name="Djordvevic S.P."/>
        </authorList>
    </citation>
    <scope>NUCLEOTIDE SEQUENCE</scope>
    <source>
        <strain evidence="7">17BRD-035</strain>
    </source>
</reference>
<keyword evidence="1 4" id="KW-0732">Signal</keyword>
<dbReference type="KEGG" id="pmul:DR93_697"/>